<sequence length="103" mass="11590">MRYLTLFVKIVVFLLLFAFASQNTHPVTLNGLLGVKWDSPLVLFLLVFFVLGAVTGVLAMLVYVFRLRRELADTKKQLRRYIERPAPKSAAEVEPSAPLDAVV</sequence>
<evidence type="ECO:0000256" key="2">
    <source>
        <dbReference type="ARBA" id="ARBA00022692"/>
    </source>
</evidence>
<dbReference type="RefSeq" id="WP_378161944.1">
    <property type="nucleotide sequence ID" value="NZ_JBHSBU010000001.1"/>
</dbReference>
<reference evidence="8" key="1">
    <citation type="journal article" date="2019" name="Int. J. Syst. Evol. Microbiol.">
        <title>The Global Catalogue of Microorganisms (GCM) 10K type strain sequencing project: providing services to taxonomists for standard genome sequencing and annotation.</title>
        <authorList>
            <consortium name="The Broad Institute Genomics Platform"/>
            <consortium name="The Broad Institute Genome Sequencing Center for Infectious Disease"/>
            <person name="Wu L."/>
            <person name="Ma J."/>
        </authorList>
    </citation>
    <scope>NUCLEOTIDE SEQUENCE [LARGE SCALE GENOMIC DNA]</scope>
    <source>
        <strain evidence="8">LMG 29894</strain>
    </source>
</reference>
<protein>
    <submittedName>
        <fullName evidence="7">Lipopolysaccharide assembly LapA domain-containing protein</fullName>
    </submittedName>
</protein>
<keyword evidence="2 5" id="KW-0812">Transmembrane</keyword>
<dbReference type="InterPro" id="IPR010445">
    <property type="entry name" value="LapA_dom"/>
</dbReference>
<accession>A0ABV8ML27</accession>
<feature type="domain" description="Lipopolysaccharide assembly protein A" evidence="6">
    <location>
        <begin position="22"/>
        <end position="80"/>
    </location>
</feature>
<dbReference type="EMBL" id="JBHSBU010000001">
    <property type="protein sequence ID" value="MFC4158838.1"/>
    <property type="molecule type" value="Genomic_DNA"/>
</dbReference>
<evidence type="ECO:0000256" key="1">
    <source>
        <dbReference type="ARBA" id="ARBA00022475"/>
    </source>
</evidence>
<feature type="transmembrane region" description="Helical" evidence="5">
    <location>
        <begin position="44"/>
        <end position="65"/>
    </location>
</feature>
<evidence type="ECO:0000313" key="7">
    <source>
        <dbReference type="EMBL" id="MFC4158838.1"/>
    </source>
</evidence>
<evidence type="ECO:0000256" key="5">
    <source>
        <dbReference type="SAM" id="Phobius"/>
    </source>
</evidence>
<evidence type="ECO:0000259" key="6">
    <source>
        <dbReference type="Pfam" id="PF06305"/>
    </source>
</evidence>
<name>A0ABV8ML27_9NEIS</name>
<organism evidence="7 8">
    <name type="scientific">Chitinimonas lacunae</name>
    <dbReference type="NCBI Taxonomy" id="1963018"/>
    <lineage>
        <taxon>Bacteria</taxon>
        <taxon>Pseudomonadati</taxon>
        <taxon>Pseudomonadota</taxon>
        <taxon>Betaproteobacteria</taxon>
        <taxon>Neisseriales</taxon>
        <taxon>Chitinibacteraceae</taxon>
        <taxon>Chitinimonas</taxon>
    </lineage>
</organism>
<gene>
    <name evidence="7" type="ORF">ACFOW7_05620</name>
</gene>
<evidence type="ECO:0000313" key="8">
    <source>
        <dbReference type="Proteomes" id="UP001595791"/>
    </source>
</evidence>
<evidence type="ECO:0000256" key="4">
    <source>
        <dbReference type="ARBA" id="ARBA00023136"/>
    </source>
</evidence>
<keyword evidence="8" id="KW-1185">Reference proteome</keyword>
<evidence type="ECO:0000256" key="3">
    <source>
        <dbReference type="ARBA" id="ARBA00022989"/>
    </source>
</evidence>
<keyword evidence="4 5" id="KW-0472">Membrane</keyword>
<keyword evidence="1" id="KW-1003">Cell membrane</keyword>
<keyword evidence="3 5" id="KW-1133">Transmembrane helix</keyword>
<comment type="caution">
    <text evidence="7">The sequence shown here is derived from an EMBL/GenBank/DDBJ whole genome shotgun (WGS) entry which is preliminary data.</text>
</comment>
<dbReference type="Proteomes" id="UP001595791">
    <property type="component" value="Unassembled WGS sequence"/>
</dbReference>
<proteinExistence type="predicted"/>
<dbReference type="Pfam" id="PF06305">
    <property type="entry name" value="LapA_dom"/>
    <property type="match status" value="1"/>
</dbReference>